<name>A0A919T2Z3_9ACTN</name>
<dbReference type="FunFam" id="3.90.226.10:FF:000017">
    <property type="entry name" value="Propionyl-CoA carboxylase subunit beta 5"/>
    <property type="match status" value="1"/>
</dbReference>
<reference evidence="4" key="1">
    <citation type="submission" date="2021-03" db="EMBL/GenBank/DDBJ databases">
        <title>Whole genome shotgun sequence of Actinoplanes consettensis NBRC 14913.</title>
        <authorList>
            <person name="Komaki H."/>
            <person name="Tamura T."/>
        </authorList>
    </citation>
    <scope>NUCLEOTIDE SEQUENCE</scope>
    <source>
        <strain evidence="4">NBRC 14913</strain>
    </source>
</reference>
<dbReference type="EMBL" id="BOQP01000051">
    <property type="protein sequence ID" value="GIM82394.1"/>
    <property type="molecule type" value="Genomic_DNA"/>
</dbReference>
<proteinExistence type="inferred from homology"/>
<protein>
    <submittedName>
        <fullName evidence="4">Methylmalonyl-CoA carboxyltransferase</fullName>
    </submittedName>
</protein>
<dbReference type="PANTHER" id="PTHR43842">
    <property type="entry name" value="PROPIONYL-COA CARBOXYLASE BETA CHAIN"/>
    <property type="match status" value="1"/>
</dbReference>
<gene>
    <name evidence="4" type="ORF">Aco04nite_81290</name>
</gene>
<dbReference type="SUPFAM" id="SSF52096">
    <property type="entry name" value="ClpP/crotonase"/>
    <property type="match status" value="2"/>
</dbReference>
<evidence type="ECO:0000256" key="1">
    <source>
        <dbReference type="ARBA" id="ARBA00006102"/>
    </source>
</evidence>
<dbReference type="InterPro" id="IPR011763">
    <property type="entry name" value="COA_CT_C"/>
</dbReference>
<evidence type="ECO:0000313" key="4">
    <source>
        <dbReference type="EMBL" id="GIM82394.1"/>
    </source>
</evidence>
<organism evidence="4 5">
    <name type="scientific">Winogradskya consettensis</name>
    <dbReference type="NCBI Taxonomy" id="113560"/>
    <lineage>
        <taxon>Bacteria</taxon>
        <taxon>Bacillati</taxon>
        <taxon>Actinomycetota</taxon>
        <taxon>Actinomycetes</taxon>
        <taxon>Micromonosporales</taxon>
        <taxon>Micromonosporaceae</taxon>
        <taxon>Winogradskya</taxon>
    </lineage>
</organism>
<dbReference type="GO" id="GO:0009317">
    <property type="term" value="C:acetyl-CoA carboxylase complex"/>
    <property type="evidence" value="ECO:0007669"/>
    <property type="project" value="InterPro"/>
</dbReference>
<dbReference type="InterPro" id="IPR034733">
    <property type="entry name" value="AcCoA_carboxyl_beta"/>
</dbReference>
<dbReference type="Proteomes" id="UP000680865">
    <property type="component" value="Unassembled WGS sequence"/>
</dbReference>
<dbReference type="RefSeq" id="WP_213002511.1">
    <property type="nucleotide sequence ID" value="NZ_BAAATW010000002.1"/>
</dbReference>
<feature type="domain" description="CoA carboxyltransferase N-terminal" evidence="2">
    <location>
        <begin position="36"/>
        <end position="295"/>
    </location>
</feature>
<comment type="caution">
    <text evidence="4">The sequence shown here is derived from an EMBL/GenBank/DDBJ whole genome shotgun (WGS) entry which is preliminary data.</text>
</comment>
<evidence type="ECO:0000313" key="5">
    <source>
        <dbReference type="Proteomes" id="UP000680865"/>
    </source>
</evidence>
<dbReference type="GO" id="GO:0004658">
    <property type="term" value="F:propionyl-CoA carboxylase activity"/>
    <property type="evidence" value="ECO:0007669"/>
    <property type="project" value="UniProtKB-ARBA"/>
</dbReference>
<dbReference type="InterPro" id="IPR051047">
    <property type="entry name" value="AccD/PCCB"/>
</dbReference>
<accession>A0A919T2Z3</accession>
<dbReference type="GO" id="GO:0006633">
    <property type="term" value="P:fatty acid biosynthetic process"/>
    <property type="evidence" value="ECO:0007669"/>
    <property type="project" value="InterPro"/>
</dbReference>
<dbReference type="AlphaFoldDB" id="A0A919T2Z3"/>
<feature type="domain" description="CoA carboxyltransferase C-terminal" evidence="3">
    <location>
        <begin position="304"/>
        <end position="538"/>
    </location>
</feature>
<dbReference type="FunFam" id="3.90.226.10:FF:000016">
    <property type="entry name" value="Propionyl-CoA carboxylase, beta subunit"/>
    <property type="match status" value="1"/>
</dbReference>
<dbReference type="InterPro" id="IPR000438">
    <property type="entry name" value="Acetyl_CoA_COase_Trfase_b_su"/>
</dbReference>
<dbReference type="PRINTS" id="PR01070">
    <property type="entry name" value="ACCCTRFRASEB"/>
</dbReference>
<dbReference type="InterPro" id="IPR011762">
    <property type="entry name" value="COA_CT_N"/>
</dbReference>
<keyword evidence="5" id="KW-1185">Reference proteome</keyword>
<dbReference type="GO" id="GO:0003989">
    <property type="term" value="F:acetyl-CoA carboxylase activity"/>
    <property type="evidence" value="ECO:0007669"/>
    <property type="project" value="InterPro"/>
</dbReference>
<dbReference type="PROSITE" id="PS50980">
    <property type="entry name" value="COA_CT_NTER"/>
    <property type="match status" value="1"/>
</dbReference>
<dbReference type="PROSITE" id="PS50989">
    <property type="entry name" value="COA_CT_CTER"/>
    <property type="match status" value="1"/>
</dbReference>
<dbReference type="GO" id="GO:0015977">
    <property type="term" value="P:carbon fixation"/>
    <property type="evidence" value="ECO:0007669"/>
    <property type="project" value="UniProtKB-ARBA"/>
</dbReference>
<dbReference type="InterPro" id="IPR029045">
    <property type="entry name" value="ClpP/crotonase-like_dom_sf"/>
</dbReference>
<dbReference type="Pfam" id="PF01039">
    <property type="entry name" value="Carboxyl_trans"/>
    <property type="match status" value="1"/>
</dbReference>
<dbReference type="PANTHER" id="PTHR43842:SF2">
    <property type="entry name" value="PROPIONYL-COA CARBOXYLASE BETA CHAIN, MITOCHONDRIAL"/>
    <property type="match status" value="1"/>
</dbReference>
<evidence type="ECO:0000259" key="2">
    <source>
        <dbReference type="PROSITE" id="PS50980"/>
    </source>
</evidence>
<evidence type="ECO:0000259" key="3">
    <source>
        <dbReference type="PROSITE" id="PS50989"/>
    </source>
</evidence>
<comment type="similarity">
    <text evidence="1">Belongs to the AccD/PCCB family.</text>
</comment>
<sequence>MTDNQVLSPPNTESAGPDRATLARAALAVAGVGEPAPTTAERLAGLDERRQEISGKAEARAVAKQHAKGKLTARERIDLLFDEGTFIELDAFVRHRVTDFGMDRDRPYGDGVIIGHGLVNGRRVCAFSQDFTVLGGSMGEAFGAKMNKIQDFATTIGCPVIGLNDSGGARIQEGVVSLGQYAELGRRIARASGVIPQISLVLGPCAGGAAYTPQGTDIIVMAEETSFMFVTGPEVIAAVTGERTTLAELGGPAVNSEVSGNVHHVAADDKEAIAWVCDLLSYLPTNNMSGLPSYAYEAQPEITDRDRELDTIIPDSATQAYDMRRIIDRVIDEGSFLEIQRGFATNLICGFGFVNGRPVGVVANQPLMLSGAIDIDASSKGARFVRFCDAFDIPILTVVDVPGYLPGVQQERDGIIRHGAKLGFAYADATTPMVTVVVNKAYGGGYGVMGSKHLGADINLAWPTAEIAVVGAQAGVHVLHRREIAEAEPADRRRVIGELTESYRTKFSNPYFAAERGYLDAVIQPRETRLQVAAALDALRHKKVEFPARKHCNMPL</sequence>
<dbReference type="Gene3D" id="3.90.226.10">
    <property type="entry name" value="2-enoyl-CoA Hydratase, Chain A, domain 1"/>
    <property type="match status" value="2"/>
</dbReference>